<evidence type="ECO:0000313" key="2">
    <source>
        <dbReference type="EMBL" id="MDC8016012.1"/>
    </source>
</evidence>
<protein>
    <submittedName>
        <fullName evidence="2">Phosphatidylinositol-specific phospholipase C1-like protein</fullName>
    </submittedName>
</protein>
<dbReference type="Proteomes" id="UP001139971">
    <property type="component" value="Unassembled WGS sequence"/>
</dbReference>
<name>A0A9X3YPD8_9GAMM</name>
<feature type="signal peptide" evidence="1">
    <location>
        <begin position="1"/>
        <end position="19"/>
    </location>
</feature>
<dbReference type="RefSeq" id="WP_263543028.1">
    <property type="nucleotide sequence ID" value="NZ_JAOVZO020000023.1"/>
</dbReference>
<keyword evidence="1" id="KW-0732">Signal</keyword>
<gene>
    <name evidence="2" type="ORF">OD750_026095</name>
</gene>
<comment type="caution">
    <text evidence="2">The sequence shown here is derived from an EMBL/GenBank/DDBJ whole genome shotgun (WGS) entry which is preliminary data.</text>
</comment>
<dbReference type="AlphaFoldDB" id="A0A9X3YPD8"/>
<evidence type="ECO:0000313" key="3">
    <source>
        <dbReference type="Proteomes" id="UP001139971"/>
    </source>
</evidence>
<feature type="chain" id="PRO_5040771744" evidence="1">
    <location>
        <begin position="20"/>
        <end position="51"/>
    </location>
</feature>
<evidence type="ECO:0000256" key="1">
    <source>
        <dbReference type="SAM" id="SignalP"/>
    </source>
</evidence>
<sequence>MPRAASILVALLPVGSATAGGSARLNDIQTLGTRNSYKLPMPRRCASPASR</sequence>
<accession>A0A9X3YPD8</accession>
<dbReference type="EMBL" id="JAOVZO020000023">
    <property type="protein sequence ID" value="MDC8016012.1"/>
    <property type="molecule type" value="Genomic_DNA"/>
</dbReference>
<organism evidence="2 3">
    <name type="scientific">Tahibacter soli</name>
    <dbReference type="NCBI Taxonomy" id="2983605"/>
    <lineage>
        <taxon>Bacteria</taxon>
        <taxon>Pseudomonadati</taxon>
        <taxon>Pseudomonadota</taxon>
        <taxon>Gammaproteobacteria</taxon>
        <taxon>Lysobacterales</taxon>
        <taxon>Rhodanobacteraceae</taxon>
        <taxon>Tahibacter</taxon>
    </lineage>
</organism>
<proteinExistence type="predicted"/>
<reference evidence="2" key="1">
    <citation type="submission" date="2023-02" db="EMBL/GenBank/DDBJ databases">
        <title>Tahibacter soli sp. nov. isolated from soil.</title>
        <authorList>
            <person name="Baek J.H."/>
            <person name="Lee J.K."/>
            <person name="Choi D.G."/>
            <person name="Jeon C.O."/>
        </authorList>
    </citation>
    <scope>NUCLEOTIDE SEQUENCE</scope>
    <source>
        <strain evidence="2">BL</strain>
    </source>
</reference>
<keyword evidence="3" id="KW-1185">Reference proteome</keyword>